<accession>A0A2N0PYD9</accession>
<dbReference type="Proteomes" id="UP000232722">
    <property type="component" value="Unassembled WGS sequence"/>
</dbReference>
<organism evidence="1 2">
    <name type="scientific">Rhizophagus irregularis</name>
    <dbReference type="NCBI Taxonomy" id="588596"/>
    <lineage>
        <taxon>Eukaryota</taxon>
        <taxon>Fungi</taxon>
        <taxon>Fungi incertae sedis</taxon>
        <taxon>Mucoromycota</taxon>
        <taxon>Glomeromycotina</taxon>
        <taxon>Glomeromycetes</taxon>
        <taxon>Glomerales</taxon>
        <taxon>Glomeraceae</taxon>
        <taxon>Rhizophagus</taxon>
    </lineage>
</organism>
<comment type="caution">
    <text evidence="1">The sequence shown here is derived from an EMBL/GenBank/DDBJ whole genome shotgun (WGS) entry which is preliminary data.</text>
</comment>
<proteinExistence type="predicted"/>
<protein>
    <submittedName>
        <fullName evidence="1">Uncharacterized protein</fullName>
    </submittedName>
</protein>
<dbReference type="EMBL" id="LLXJ01000283">
    <property type="protein sequence ID" value="PKC11844.1"/>
    <property type="molecule type" value="Genomic_DNA"/>
</dbReference>
<evidence type="ECO:0000313" key="2">
    <source>
        <dbReference type="Proteomes" id="UP000232722"/>
    </source>
</evidence>
<reference evidence="1 2" key="2">
    <citation type="submission" date="2017-09" db="EMBL/GenBank/DDBJ databases">
        <title>Extensive intraspecific genome diversity in a model arbuscular mycorrhizal fungus.</title>
        <authorList>
            <person name="Chen E.C."/>
            <person name="Morin E."/>
            <person name="Beaudet D."/>
            <person name="Noel J."/>
            <person name="Ndikumana S."/>
            <person name="Charron P."/>
            <person name="St-Onge C."/>
            <person name="Giorgi J."/>
            <person name="Grigoriev I.V."/>
            <person name="Roux C."/>
            <person name="Martin F.M."/>
            <person name="Corradi N."/>
        </authorList>
    </citation>
    <scope>NUCLEOTIDE SEQUENCE [LARGE SCALE GENOMIC DNA]</scope>
    <source>
        <strain evidence="1 2">A5</strain>
    </source>
</reference>
<gene>
    <name evidence="1" type="ORF">RhiirA5_353746</name>
</gene>
<dbReference type="AlphaFoldDB" id="A0A2N0PYD9"/>
<name>A0A2N0PYD9_9GLOM</name>
<sequence length="78" mass="9262">MTLQCHMFDVREIIDGKPPLTLNPIYYEDSDTLKIYFVDYMSPTSTLQNNYVETKLRMSKWNGIIKVELFVFCFVMPK</sequence>
<dbReference type="VEuPathDB" id="FungiDB:RhiirA1_420164"/>
<evidence type="ECO:0000313" key="1">
    <source>
        <dbReference type="EMBL" id="PKC11844.1"/>
    </source>
</evidence>
<reference evidence="1 2" key="1">
    <citation type="submission" date="2016-04" db="EMBL/GenBank/DDBJ databases">
        <title>Genome analyses suggest a sexual origin of heterokaryosis in a supposedly ancient asexual fungus.</title>
        <authorList>
            <person name="Ropars J."/>
            <person name="Sedzielewska K."/>
            <person name="Noel J."/>
            <person name="Charron P."/>
            <person name="Farinelli L."/>
            <person name="Marton T."/>
            <person name="Kruger M."/>
            <person name="Pelin A."/>
            <person name="Brachmann A."/>
            <person name="Corradi N."/>
        </authorList>
    </citation>
    <scope>NUCLEOTIDE SEQUENCE [LARGE SCALE GENOMIC DNA]</scope>
    <source>
        <strain evidence="1 2">A5</strain>
    </source>
</reference>